<dbReference type="Pfam" id="PF21981">
    <property type="entry name" value="RecX_HTH3"/>
    <property type="match status" value="1"/>
</dbReference>
<comment type="similarity">
    <text evidence="2 5">Belongs to the RecX family.</text>
</comment>
<dbReference type="Proteomes" id="UP001564657">
    <property type="component" value="Unassembled WGS sequence"/>
</dbReference>
<proteinExistence type="inferred from homology"/>
<dbReference type="RefSeq" id="WP_369705344.1">
    <property type="nucleotide sequence ID" value="NZ_JBGEWD010000019.1"/>
</dbReference>
<gene>
    <name evidence="5 9" type="primary">recX</name>
    <name evidence="9" type="ORF">AB8U03_14805</name>
</gene>
<dbReference type="InterPro" id="IPR053924">
    <property type="entry name" value="RecX_HTH_2nd"/>
</dbReference>
<comment type="function">
    <text evidence="5">Modulates RecA activity.</text>
</comment>
<dbReference type="NCBIfam" id="NF010732">
    <property type="entry name" value="PRK14134.1"/>
    <property type="match status" value="1"/>
</dbReference>
<evidence type="ECO:0000256" key="1">
    <source>
        <dbReference type="ARBA" id="ARBA00004496"/>
    </source>
</evidence>
<evidence type="ECO:0000256" key="4">
    <source>
        <dbReference type="ARBA" id="ARBA00022490"/>
    </source>
</evidence>
<comment type="subcellular location">
    <subcellularLocation>
        <location evidence="1 5">Cytoplasm</location>
    </subcellularLocation>
</comment>
<reference evidence="9 10" key="1">
    <citation type="submission" date="2024-08" db="EMBL/GenBank/DDBJ databases">
        <title>Clostridium lapicellarii sp. nov., and Clostridium renhuaiense sp. nov., two species isolated from the mud in a fermentation cellar used for producing sauce-flavour Chinese liquors.</title>
        <authorList>
            <person name="Yang F."/>
            <person name="Wang H."/>
            <person name="Chen L.Q."/>
            <person name="Zhou N."/>
            <person name="Lu J.J."/>
            <person name="Pu X.X."/>
            <person name="Wan B."/>
            <person name="Wang L."/>
            <person name="Liu S.J."/>
        </authorList>
    </citation>
    <scope>NUCLEOTIDE SEQUENCE [LARGE SCALE GENOMIC DNA]</scope>
    <source>
        <strain evidence="9 10">MT-5</strain>
    </source>
</reference>
<organism evidence="9 10">
    <name type="scientific">Clostridium moutaii</name>
    <dbReference type="NCBI Taxonomy" id="3240932"/>
    <lineage>
        <taxon>Bacteria</taxon>
        <taxon>Bacillati</taxon>
        <taxon>Bacillota</taxon>
        <taxon>Clostridia</taxon>
        <taxon>Eubacteriales</taxon>
        <taxon>Clostridiaceae</taxon>
        <taxon>Clostridium</taxon>
    </lineage>
</organism>
<dbReference type="HAMAP" id="MF_01114">
    <property type="entry name" value="RecX"/>
    <property type="match status" value="1"/>
</dbReference>
<accession>A0ABV4BRQ5</accession>
<dbReference type="NCBIfam" id="NF001058">
    <property type="entry name" value="PRK00117.4-1"/>
    <property type="match status" value="1"/>
</dbReference>
<evidence type="ECO:0000256" key="3">
    <source>
        <dbReference type="ARBA" id="ARBA00018111"/>
    </source>
</evidence>
<feature type="domain" description="RecX third three-helical" evidence="7">
    <location>
        <begin position="232"/>
        <end position="274"/>
    </location>
</feature>
<evidence type="ECO:0000259" key="7">
    <source>
        <dbReference type="Pfam" id="PF21981"/>
    </source>
</evidence>
<evidence type="ECO:0000259" key="6">
    <source>
        <dbReference type="Pfam" id="PF02631"/>
    </source>
</evidence>
<dbReference type="EMBL" id="JBGEWD010000019">
    <property type="protein sequence ID" value="MEY8001448.1"/>
    <property type="molecule type" value="Genomic_DNA"/>
</dbReference>
<evidence type="ECO:0000256" key="2">
    <source>
        <dbReference type="ARBA" id="ARBA00009695"/>
    </source>
</evidence>
<dbReference type="InterPro" id="IPR003783">
    <property type="entry name" value="Regulatory_RecX"/>
</dbReference>
<dbReference type="PANTHER" id="PTHR33602">
    <property type="entry name" value="REGULATORY PROTEIN RECX FAMILY PROTEIN"/>
    <property type="match status" value="1"/>
</dbReference>
<evidence type="ECO:0000259" key="8">
    <source>
        <dbReference type="Pfam" id="PF21982"/>
    </source>
</evidence>
<dbReference type="Gene3D" id="1.10.10.10">
    <property type="entry name" value="Winged helix-like DNA-binding domain superfamily/Winged helix DNA-binding domain"/>
    <property type="match status" value="4"/>
</dbReference>
<keyword evidence="4 5" id="KW-0963">Cytoplasm</keyword>
<dbReference type="InterPro" id="IPR053926">
    <property type="entry name" value="RecX_HTH_1st"/>
</dbReference>
<comment type="caution">
    <text evidence="9">The sequence shown here is derived from an EMBL/GenBank/DDBJ whole genome shotgun (WGS) entry which is preliminary data.</text>
</comment>
<evidence type="ECO:0000313" key="9">
    <source>
        <dbReference type="EMBL" id="MEY8001448.1"/>
    </source>
</evidence>
<feature type="domain" description="RecX second three-helical" evidence="6">
    <location>
        <begin position="110"/>
        <end position="147"/>
    </location>
</feature>
<protein>
    <recommendedName>
        <fullName evidence="3 5">Regulatory protein RecX</fullName>
    </recommendedName>
</protein>
<dbReference type="InterPro" id="IPR036388">
    <property type="entry name" value="WH-like_DNA-bd_sf"/>
</dbReference>
<feature type="domain" description="RecX first three-helical" evidence="8">
    <location>
        <begin position="64"/>
        <end position="103"/>
    </location>
</feature>
<name>A0ABV4BRQ5_9CLOT</name>
<sequence>MDKHIVTKIEIQKKNKERVNIYIDNKFAFSCDLELVYKFNIVKGKVLDIEYLKSVINENNYMKCKNSALKILEKTYKTEKQMKDKLVQKQYDEDVIEKVMDFLKKYKFIDDNKFVELYVKEKINSQGKNKIKYSLIKKGIDESFLDEKLNLIDSSFEEKAALNIAQKKYSVIVKSENNVKKIYKRLGDYLINRGYDFSIVKSVLEKILKKCDDCNEKKESMYLKENDKGELYNIAEKRYKIIIKSEKDKNKIYRKLGSYLLRKGYLWDDIKKVLKLFIV</sequence>
<keyword evidence="10" id="KW-1185">Reference proteome</keyword>
<dbReference type="PANTHER" id="PTHR33602:SF1">
    <property type="entry name" value="REGULATORY PROTEIN RECX FAMILY PROTEIN"/>
    <property type="match status" value="1"/>
</dbReference>
<dbReference type="InterPro" id="IPR053925">
    <property type="entry name" value="RecX_HTH_3rd"/>
</dbReference>
<dbReference type="Pfam" id="PF21982">
    <property type="entry name" value="RecX_HTH1"/>
    <property type="match status" value="1"/>
</dbReference>
<evidence type="ECO:0000313" key="10">
    <source>
        <dbReference type="Proteomes" id="UP001564657"/>
    </source>
</evidence>
<evidence type="ECO:0000256" key="5">
    <source>
        <dbReference type="HAMAP-Rule" id="MF_01114"/>
    </source>
</evidence>
<dbReference type="Pfam" id="PF02631">
    <property type="entry name" value="RecX_HTH2"/>
    <property type="match status" value="1"/>
</dbReference>